<dbReference type="GO" id="GO:0005737">
    <property type="term" value="C:cytoplasm"/>
    <property type="evidence" value="ECO:0007669"/>
    <property type="project" value="TreeGrafter"/>
</dbReference>
<dbReference type="AlphaFoldDB" id="A0A9D2LA16"/>
<gene>
    <name evidence="3" type="ORF">H9716_13080</name>
</gene>
<reference evidence="3" key="2">
    <citation type="submission" date="2021-04" db="EMBL/GenBank/DDBJ databases">
        <authorList>
            <person name="Gilroy R."/>
        </authorList>
    </citation>
    <scope>NUCLEOTIDE SEQUENCE</scope>
    <source>
        <strain evidence="3">CHK188-4685</strain>
    </source>
</reference>
<reference evidence="3" key="1">
    <citation type="journal article" date="2021" name="PeerJ">
        <title>Extensive microbial diversity within the chicken gut microbiome revealed by metagenomics and culture.</title>
        <authorList>
            <person name="Gilroy R."/>
            <person name="Ravi A."/>
            <person name="Getino M."/>
            <person name="Pursley I."/>
            <person name="Horton D.L."/>
            <person name="Alikhan N.F."/>
            <person name="Baker D."/>
            <person name="Gharbi K."/>
            <person name="Hall N."/>
            <person name="Watson M."/>
            <person name="Adriaenssens E.M."/>
            <person name="Foster-Nyarko E."/>
            <person name="Jarju S."/>
            <person name="Secka A."/>
            <person name="Antonio M."/>
            <person name="Oren A."/>
            <person name="Chaudhuri R.R."/>
            <person name="La Ragione R."/>
            <person name="Hildebrand F."/>
            <person name="Pallen M.J."/>
        </authorList>
    </citation>
    <scope>NUCLEOTIDE SEQUENCE</scope>
    <source>
        <strain evidence="3">CHK188-4685</strain>
    </source>
</reference>
<dbReference type="GO" id="GO:0016491">
    <property type="term" value="F:oxidoreductase activity"/>
    <property type="evidence" value="ECO:0007669"/>
    <property type="project" value="UniProtKB-KW"/>
</dbReference>
<sequence>PYTSEEILGEALHDVRDQVQIATKFGFDIQNGVSVGLDSRPETIRKAVEGSLRRLKTDHIDLLYQHRADPKVPVDAVAETVSKLMEEGKVLHWGMSEVSVRTIRKAHSLLPLTAIQNEYSMWYRDVEKELLPVLEELGIGLVCFCPLGRGYLTGKLKQTSFSSQDVRSEMPRFSNEEALRANQELLEFLQVQAAEKGCTMAQLALAWILAKRPWIVPIPGTTKLNRLEENMGAANVKFTTDERTALNEKLDQIQIYGARYNAQQESMVEK</sequence>
<accession>A0A9D2LA16</accession>
<dbReference type="Gene3D" id="3.20.20.100">
    <property type="entry name" value="NADP-dependent oxidoreductase domain"/>
    <property type="match status" value="1"/>
</dbReference>
<dbReference type="PANTHER" id="PTHR43625">
    <property type="entry name" value="AFLATOXIN B1 ALDEHYDE REDUCTASE"/>
    <property type="match status" value="1"/>
</dbReference>
<evidence type="ECO:0000313" key="3">
    <source>
        <dbReference type="EMBL" id="HJB08773.1"/>
    </source>
</evidence>
<evidence type="ECO:0000259" key="2">
    <source>
        <dbReference type="Pfam" id="PF00248"/>
    </source>
</evidence>
<proteinExistence type="predicted"/>
<dbReference type="InterPro" id="IPR023210">
    <property type="entry name" value="NADP_OxRdtase_dom"/>
</dbReference>
<dbReference type="SUPFAM" id="SSF51430">
    <property type="entry name" value="NAD(P)-linked oxidoreductase"/>
    <property type="match status" value="1"/>
</dbReference>
<protein>
    <submittedName>
        <fullName evidence="3">Aldo/keto reductase</fullName>
    </submittedName>
</protein>
<name>A0A9D2LA16_9FIRM</name>
<dbReference type="Proteomes" id="UP000886804">
    <property type="component" value="Unassembled WGS sequence"/>
</dbReference>
<dbReference type="Pfam" id="PF00248">
    <property type="entry name" value="Aldo_ket_red"/>
    <property type="match status" value="1"/>
</dbReference>
<dbReference type="InterPro" id="IPR036812">
    <property type="entry name" value="NAD(P)_OxRdtase_dom_sf"/>
</dbReference>
<comment type="caution">
    <text evidence="3">The sequence shown here is derived from an EMBL/GenBank/DDBJ whole genome shotgun (WGS) entry which is preliminary data.</text>
</comment>
<dbReference type="EMBL" id="DWYS01000156">
    <property type="protein sequence ID" value="HJB08773.1"/>
    <property type="molecule type" value="Genomic_DNA"/>
</dbReference>
<keyword evidence="1" id="KW-0560">Oxidoreductase</keyword>
<organism evidence="3 4">
    <name type="scientific">Candidatus Enterocloster faecavium</name>
    <dbReference type="NCBI Taxonomy" id="2838560"/>
    <lineage>
        <taxon>Bacteria</taxon>
        <taxon>Bacillati</taxon>
        <taxon>Bacillota</taxon>
        <taxon>Clostridia</taxon>
        <taxon>Lachnospirales</taxon>
        <taxon>Lachnospiraceae</taxon>
        <taxon>Enterocloster</taxon>
    </lineage>
</organism>
<dbReference type="PANTHER" id="PTHR43625:SF77">
    <property type="entry name" value="ALDO-KETO REDUCTASE"/>
    <property type="match status" value="1"/>
</dbReference>
<feature type="non-terminal residue" evidence="3">
    <location>
        <position position="1"/>
    </location>
</feature>
<evidence type="ECO:0000313" key="4">
    <source>
        <dbReference type="Proteomes" id="UP000886804"/>
    </source>
</evidence>
<evidence type="ECO:0000256" key="1">
    <source>
        <dbReference type="ARBA" id="ARBA00023002"/>
    </source>
</evidence>
<feature type="domain" description="NADP-dependent oxidoreductase" evidence="2">
    <location>
        <begin position="2"/>
        <end position="249"/>
    </location>
</feature>
<dbReference type="InterPro" id="IPR050791">
    <property type="entry name" value="Aldo-Keto_reductase"/>
</dbReference>